<dbReference type="PANTHER" id="PTHR43155:SF2">
    <property type="entry name" value="CYCLIC DI-GMP PHOSPHODIESTERASE PA4108"/>
    <property type="match status" value="1"/>
</dbReference>
<evidence type="ECO:0000259" key="2">
    <source>
        <dbReference type="PROSITE" id="PS51831"/>
    </source>
</evidence>
<protein>
    <submittedName>
        <fullName evidence="4">Diguanylate cyclase (GGDEF) domain-containing protein</fullName>
    </submittedName>
</protein>
<dbReference type="SUPFAM" id="SSF55073">
    <property type="entry name" value="Nucleotide cyclase"/>
    <property type="match status" value="1"/>
</dbReference>
<dbReference type="Proteomes" id="UP000189933">
    <property type="component" value="Unassembled WGS sequence"/>
</dbReference>
<dbReference type="Pfam" id="PF13487">
    <property type="entry name" value="HD_5"/>
    <property type="match status" value="1"/>
</dbReference>
<accession>A0A1T4RZS6</accession>
<keyword evidence="1" id="KW-1133">Transmembrane helix</keyword>
<keyword evidence="5" id="KW-1185">Reference proteome</keyword>
<dbReference type="SMART" id="SM00471">
    <property type="entry name" value="HDc"/>
    <property type="match status" value="1"/>
</dbReference>
<evidence type="ECO:0000313" key="5">
    <source>
        <dbReference type="Proteomes" id="UP000189933"/>
    </source>
</evidence>
<sequence>MFNRMEPWLSPLPLHKGDMIDYEYRYGFLFRGMVAGITTVLGWWHTNGYGFSLVGALLVLLLLNVFYYLALRQCYRIRLIWGMRLLISLTMLLWVCYVTVLPGMLNLQAALLMAVLLELAMAQPGLMEFVLLGLGGHLAFVAAHWWREGNLLFYASKEFWATIIVVSFFYLGVLLVIRRTWWPERLLNQADNYAGFLNRKSFMQMAENKIQEAEKTGEELSLVHIDLHGLDEIAARYGVAMTEIFFRTIIQDNQRQRWGIMGRCGYQRLGLLVEGDYQQARNMVERFFQHLREKHQFFFGEEDVFAQAGLASYPQHGHAVFQLIDYADLALSYAGHQPWAIQVYHGLGDCCSNLSARRYIGHLQTLLNRIKDYDEELYWHSVNVAQYAAFLACLLGLPAPEVNRIRLAGLLHDLGKTSWSRELFLKTGNLTEKEWQEIKEHPQLGWQLITETTSWIPDEIRYGVLYHHENFDGKGYPKGLAGKNIPLVARIIAVADVYDALREERPYRPSKNLSEALRELNRMAYQRLDPYLVECFIQQINGLEKDLPRKLTTNTVEEWIRITFCHKSA</sequence>
<feature type="domain" description="HD" evidence="2">
    <location>
        <begin position="377"/>
        <end position="501"/>
    </location>
</feature>
<dbReference type="Gene3D" id="3.30.70.270">
    <property type="match status" value="1"/>
</dbReference>
<proteinExistence type="predicted"/>
<dbReference type="PROSITE" id="PS51831">
    <property type="entry name" value="HD"/>
    <property type="match status" value="1"/>
</dbReference>
<reference evidence="5" key="1">
    <citation type="submission" date="2017-02" db="EMBL/GenBank/DDBJ databases">
        <authorList>
            <person name="Varghese N."/>
            <person name="Submissions S."/>
        </authorList>
    </citation>
    <scope>NUCLEOTIDE SEQUENCE [LARGE SCALE GENOMIC DNA]</scope>
    <source>
        <strain evidence="5">DSM 16521</strain>
    </source>
</reference>
<dbReference type="CDD" id="cd00077">
    <property type="entry name" value="HDc"/>
    <property type="match status" value="1"/>
</dbReference>
<dbReference type="PROSITE" id="PS51832">
    <property type="entry name" value="HD_GYP"/>
    <property type="match status" value="1"/>
</dbReference>
<name>A0A1T4RZS6_9FIRM</name>
<feature type="transmembrane region" description="Helical" evidence="1">
    <location>
        <begin position="26"/>
        <end position="44"/>
    </location>
</feature>
<dbReference type="OrthoDB" id="9804747at2"/>
<evidence type="ECO:0000259" key="3">
    <source>
        <dbReference type="PROSITE" id="PS51832"/>
    </source>
</evidence>
<dbReference type="AlphaFoldDB" id="A0A1T4RZS6"/>
<keyword evidence="1" id="KW-0472">Membrane</keyword>
<feature type="domain" description="HD-GYP" evidence="3">
    <location>
        <begin position="355"/>
        <end position="552"/>
    </location>
</feature>
<dbReference type="EMBL" id="FUXM01000039">
    <property type="protein sequence ID" value="SKA21427.1"/>
    <property type="molecule type" value="Genomic_DNA"/>
</dbReference>
<dbReference type="Pfam" id="PF00990">
    <property type="entry name" value="GGDEF"/>
    <property type="match status" value="1"/>
</dbReference>
<feature type="transmembrane region" description="Helical" evidence="1">
    <location>
        <begin position="159"/>
        <end position="177"/>
    </location>
</feature>
<dbReference type="InterPro" id="IPR003607">
    <property type="entry name" value="HD/PDEase_dom"/>
</dbReference>
<keyword evidence="1" id="KW-0812">Transmembrane</keyword>
<dbReference type="Gene3D" id="1.10.3210.10">
    <property type="entry name" value="Hypothetical protein af1432"/>
    <property type="match status" value="1"/>
</dbReference>
<evidence type="ECO:0000256" key="1">
    <source>
        <dbReference type="SAM" id="Phobius"/>
    </source>
</evidence>
<dbReference type="PANTHER" id="PTHR43155">
    <property type="entry name" value="CYCLIC DI-GMP PHOSPHODIESTERASE PA4108-RELATED"/>
    <property type="match status" value="1"/>
</dbReference>
<organism evidence="4 5">
    <name type="scientific">Carboxydocella sporoproducens DSM 16521</name>
    <dbReference type="NCBI Taxonomy" id="1121270"/>
    <lineage>
        <taxon>Bacteria</taxon>
        <taxon>Bacillati</taxon>
        <taxon>Bacillota</taxon>
        <taxon>Clostridia</taxon>
        <taxon>Eubacteriales</taxon>
        <taxon>Clostridiales Family XVI. Incertae Sedis</taxon>
        <taxon>Carboxydocella</taxon>
    </lineage>
</organism>
<dbReference type="SMART" id="SM00267">
    <property type="entry name" value="GGDEF"/>
    <property type="match status" value="1"/>
</dbReference>
<dbReference type="SUPFAM" id="SSF109604">
    <property type="entry name" value="HD-domain/PDEase-like"/>
    <property type="match status" value="1"/>
</dbReference>
<evidence type="ECO:0000313" key="4">
    <source>
        <dbReference type="EMBL" id="SKA21427.1"/>
    </source>
</evidence>
<feature type="transmembrane region" description="Helical" evidence="1">
    <location>
        <begin position="50"/>
        <end position="69"/>
    </location>
</feature>
<dbReference type="InterPro" id="IPR037522">
    <property type="entry name" value="HD_GYP_dom"/>
</dbReference>
<dbReference type="InterPro" id="IPR043128">
    <property type="entry name" value="Rev_trsase/Diguanyl_cyclase"/>
</dbReference>
<dbReference type="InterPro" id="IPR006674">
    <property type="entry name" value="HD_domain"/>
</dbReference>
<gene>
    <name evidence="4" type="ORF">SAMN02745885_02360</name>
</gene>
<dbReference type="InterPro" id="IPR029787">
    <property type="entry name" value="Nucleotide_cyclase"/>
</dbReference>
<dbReference type="InterPro" id="IPR000160">
    <property type="entry name" value="GGDEF_dom"/>
</dbReference>
<feature type="transmembrane region" description="Helical" evidence="1">
    <location>
        <begin position="129"/>
        <end position="147"/>
    </location>
</feature>
<dbReference type="RefSeq" id="WP_078666354.1">
    <property type="nucleotide sequence ID" value="NZ_FUXM01000039.1"/>
</dbReference>